<comment type="caution">
    <text evidence="1">The sequence shown here is derived from an EMBL/GenBank/DDBJ whole genome shotgun (WGS) entry which is preliminary data.</text>
</comment>
<dbReference type="InterPro" id="IPR008912">
    <property type="entry name" value="Uncharacterised_CoxE"/>
</dbReference>
<dbReference type="OrthoDB" id="9764216at2"/>
<keyword evidence="2" id="KW-1185">Reference proteome</keyword>
<dbReference type="STRING" id="435908.IDSA_04800"/>
<dbReference type="RefSeq" id="WP_034774637.1">
    <property type="nucleotide sequence ID" value="NZ_JPER01000001.1"/>
</dbReference>
<organism evidence="1 2">
    <name type="scientific">Pseudidiomarina salinarum</name>
    <dbReference type="NCBI Taxonomy" id="435908"/>
    <lineage>
        <taxon>Bacteria</taxon>
        <taxon>Pseudomonadati</taxon>
        <taxon>Pseudomonadota</taxon>
        <taxon>Gammaproteobacteria</taxon>
        <taxon>Alteromonadales</taxon>
        <taxon>Idiomarinaceae</taxon>
        <taxon>Pseudidiomarina</taxon>
    </lineage>
</organism>
<protein>
    <submittedName>
        <fullName evidence="1">von Willebrand factor A</fullName>
    </submittedName>
</protein>
<reference evidence="1 2" key="1">
    <citation type="submission" date="2014-06" db="EMBL/GenBank/DDBJ databases">
        <title>The draft genome sequence of Idiomarina salinarum ISL-52.</title>
        <authorList>
            <person name="Du J."/>
            <person name="Shao Z."/>
        </authorList>
    </citation>
    <scope>NUCLEOTIDE SEQUENCE [LARGE SCALE GENOMIC DNA]</scope>
    <source>
        <strain evidence="1 2">ISL-52</strain>
    </source>
</reference>
<dbReference type="PANTHER" id="PTHR39338">
    <property type="entry name" value="BLL5662 PROTEIN-RELATED"/>
    <property type="match status" value="1"/>
</dbReference>
<name>A0A094IWD7_9GAMM</name>
<sequence length="399" mass="46168">MLIEFFLCLRRHGLKTSLTELLDLLNALDKQLIFADVEAFYSLARLILVKDESQYDRFDRAFAEYFEGVEQVDLASAIPKEWFEQSLQRQLSDEDKEKLKALGGLDELLKTFRERLEEQQKRHAGGSKWIGTGGTSPFGAYGYNPEGIRINQEGSNARRAVKVWDKREFRELDTEGELNNRTIQLALRKLRRFARSGAVEELDLPGTIRATSSKGGLLDLQWQRERHNAIKVLILFDVGGSMDDFIYECQQLFGAARSEFKHLEFFYFHNCVYEGVWKDPSRRFAEQIPVGELINRYGKDYKLIFVGDATMGPYEIMYPGGSVEHWNEEPGAAWMQRLLNHFHHAVWLNPQPPERWRWHQSIDIMQQLMGQRMYPLTLNGLTQAIDQLLRKSAAAVPSS</sequence>
<dbReference type="Pfam" id="PF05762">
    <property type="entry name" value="VWA_CoxE"/>
    <property type="match status" value="1"/>
</dbReference>
<proteinExistence type="predicted"/>
<evidence type="ECO:0000313" key="1">
    <source>
        <dbReference type="EMBL" id="KFZ32000.1"/>
    </source>
</evidence>
<accession>A0A094IWD7</accession>
<evidence type="ECO:0000313" key="2">
    <source>
        <dbReference type="Proteomes" id="UP000054363"/>
    </source>
</evidence>
<dbReference type="eggNOG" id="COG3825">
    <property type="taxonomic scope" value="Bacteria"/>
</dbReference>
<dbReference type="EMBL" id="JPER01000001">
    <property type="protein sequence ID" value="KFZ32000.1"/>
    <property type="molecule type" value="Genomic_DNA"/>
</dbReference>
<gene>
    <name evidence="1" type="ORF">IDSA_04800</name>
</gene>
<dbReference type="Proteomes" id="UP000054363">
    <property type="component" value="Unassembled WGS sequence"/>
</dbReference>
<dbReference type="PANTHER" id="PTHR39338:SF7">
    <property type="entry name" value="BLL6692 PROTEIN"/>
    <property type="match status" value="1"/>
</dbReference>
<dbReference type="AlphaFoldDB" id="A0A094IWD7"/>